<proteinExistence type="predicted"/>
<protein>
    <submittedName>
        <fullName evidence="2">Uncharacterized protein</fullName>
    </submittedName>
</protein>
<dbReference type="EMBL" id="KV878892">
    <property type="protein sequence ID" value="OJJ86651.1"/>
    <property type="molecule type" value="Genomic_DNA"/>
</dbReference>
<accession>A0A1L9VRW3</accession>
<name>A0A1L9VRW3_ASPGL</name>
<organism evidence="2 3">
    <name type="scientific">Aspergillus glaucus CBS 516.65</name>
    <dbReference type="NCBI Taxonomy" id="1160497"/>
    <lineage>
        <taxon>Eukaryota</taxon>
        <taxon>Fungi</taxon>
        <taxon>Dikarya</taxon>
        <taxon>Ascomycota</taxon>
        <taxon>Pezizomycotina</taxon>
        <taxon>Eurotiomycetes</taxon>
        <taxon>Eurotiomycetidae</taxon>
        <taxon>Eurotiales</taxon>
        <taxon>Aspergillaceae</taxon>
        <taxon>Aspergillus</taxon>
        <taxon>Aspergillus subgen. Aspergillus</taxon>
    </lineage>
</organism>
<gene>
    <name evidence="2" type="ORF">ASPGLDRAFT_44496</name>
</gene>
<sequence>MAKKVRVDMKCKPICGNRVAAPTGCVVIQVPGVHSQTPSPAGQADDDSEAPPSTVHTIIGHFKDVFRLG</sequence>
<dbReference type="GeneID" id="34462300"/>
<evidence type="ECO:0000313" key="3">
    <source>
        <dbReference type="Proteomes" id="UP000184300"/>
    </source>
</evidence>
<dbReference type="RefSeq" id="XP_022403340.1">
    <property type="nucleotide sequence ID" value="XM_022546039.1"/>
</dbReference>
<dbReference type="VEuPathDB" id="FungiDB:ASPGLDRAFT_44496"/>
<feature type="region of interest" description="Disordered" evidence="1">
    <location>
        <begin position="32"/>
        <end position="54"/>
    </location>
</feature>
<reference evidence="3" key="1">
    <citation type="journal article" date="2017" name="Genome Biol.">
        <title>Comparative genomics reveals high biological diversity and specific adaptations in the industrially and medically important fungal genus Aspergillus.</title>
        <authorList>
            <person name="de Vries R.P."/>
            <person name="Riley R."/>
            <person name="Wiebenga A."/>
            <person name="Aguilar-Osorio G."/>
            <person name="Amillis S."/>
            <person name="Uchima C.A."/>
            <person name="Anderluh G."/>
            <person name="Asadollahi M."/>
            <person name="Askin M."/>
            <person name="Barry K."/>
            <person name="Battaglia E."/>
            <person name="Bayram O."/>
            <person name="Benocci T."/>
            <person name="Braus-Stromeyer S.A."/>
            <person name="Caldana C."/>
            <person name="Canovas D."/>
            <person name="Cerqueira G.C."/>
            <person name="Chen F."/>
            <person name="Chen W."/>
            <person name="Choi C."/>
            <person name="Clum A."/>
            <person name="Dos Santos R.A."/>
            <person name="Damasio A.R."/>
            <person name="Diallinas G."/>
            <person name="Emri T."/>
            <person name="Fekete E."/>
            <person name="Flipphi M."/>
            <person name="Freyberg S."/>
            <person name="Gallo A."/>
            <person name="Gournas C."/>
            <person name="Habgood R."/>
            <person name="Hainaut M."/>
            <person name="Harispe M.L."/>
            <person name="Henrissat B."/>
            <person name="Hilden K.S."/>
            <person name="Hope R."/>
            <person name="Hossain A."/>
            <person name="Karabika E."/>
            <person name="Karaffa L."/>
            <person name="Karanyi Z."/>
            <person name="Krasevec N."/>
            <person name="Kuo A."/>
            <person name="Kusch H."/>
            <person name="LaButti K."/>
            <person name="Lagendijk E.L."/>
            <person name="Lapidus A."/>
            <person name="Levasseur A."/>
            <person name="Lindquist E."/>
            <person name="Lipzen A."/>
            <person name="Logrieco A.F."/>
            <person name="MacCabe A."/>
            <person name="Maekelae M.R."/>
            <person name="Malavazi I."/>
            <person name="Melin P."/>
            <person name="Meyer V."/>
            <person name="Mielnichuk N."/>
            <person name="Miskei M."/>
            <person name="Molnar A.P."/>
            <person name="Mule G."/>
            <person name="Ngan C.Y."/>
            <person name="Orejas M."/>
            <person name="Orosz E."/>
            <person name="Ouedraogo J.P."/>
            <person name="Overkamp K.M."/>
            <person name="Park H.-S."/>
            <person name="Perrone G."/>
            <person name="Piumi F."/>
            <person name="Punt P.J."/>
            <person name="Ram A.F."/>
            <person name="Ramon A."/>
            <person name="Rauscher S."/>
            <person name="Record E."/>
            <person name="Riano-Pachon D.M."/>
            <person name="Robert V."/>
            <person name="Roehrig J."/>
            <person name="Ruller R."/>
            <person name="Salamov A."/>
            <person name="Salih N.S."/>
            <person name="Samson R.A."/>
            <person name="Sandor E."/>
            <person name="Sanguinetti M."/>
            <person name="Schuetze T."/>
            <person name="Sepcic K."/>
            <person name="Shelest E."/>
            <person name="Sherlock G."/>
            <person name="Sophianopoulou V."/>
            <person name="Squina F.M."/>
            <person name="Sun H."/>
            <person name="Susca A."/>
            <person name="Todd R.B."/>
            <person name="Tsang A."/>
            <person name="Unkles S.E."/>
            <person name="van de Wiele N."/>
            <person name="van Rossen-Uffink D."/>
            <person name="Oliveira J.V."/>
            <person name="Vesth T.C."/>
            <person name="Visser J."/>
            <person name="Yu J.-H."/>
            <person name="Zhou M."/>
            <person name="Andersen M.R."/>
            <person name="Archer D.B."/>
            <person name="Baker S.E."/>
            <person name="Benoit I."/>
            <person name="Brakhage A.A."/>
            <person name="Braus G.H."/>
            <person name="Fischer R."/>
            <person name="Frisvad J.C."/>
            <person name="Goldman G.H."/>
            <person name="Houbraken J."/>
            <person name="Oakley B."/>
            <person name="Pocsi I."/>
            <person name="Scazzocchio C."/>
            <person name="Seiboth B."/>
            <person name="vanKuyk P.A."/>
            <person name="Wortman J."/>
            <person name="Dyer P.S."/>
            <person name="Grigoriev I.V."/>
        </authorList>
    </citation>
    <scope>NUCLEOTIDE SEQUENCE [LARGE SCALE GENOMIC DNA]</scope>
    <source>
        <strain evidence="3">CBS 516.65</strain>
    </source>
</reference>
<evidence type="ECO:0000313" key="2">
    <source>
        <dbReference type="EMBL" id="OJJ86651.1"/>
    </source>
</evidence>
<evidence type="ECO:0000256" key="1">
    <source>
        <dbReference type="SAM" id="MobiDB-lite"/>
    </source>
</evidence>
<dbReference type="Proteomes" id="UP000184300">
    <property type="component" value="Unassembled WGS sequence"/>
</dbReference>
<keyword evidence="3" id="KW-1185">Reference proteome</keyword>
<dbReference type="AlphaFoldDB" id="A0A1L9VRW3"/>